<feature type="compositionally biased region" description="Polar residues" evidence="1">
    <location>
        <begin position="1"/>
        <end position="12"/>
    </location>
</feature>
<reference evidence="2 3" key="1">
    <citation type="submission" date="2014-04" db="EMBL/GenBank/DDBJ databases">
        <title>Evolutionary Origins and Diversification of the Mycorrhizal Mutualists.</title>
        <authorList>
            <consortium name="DOE Joint Genome Institute"/>
            <consortium name="Mycorrhizal Genomics Consortium"/>
            <person name="Kohler A."/>
            <person name="Kuo A."/>
            <person name="Nagy L.G."/>
            <person name="Floudas D."/>
            <person name="Copeland A."/>
            <person name="Barry K.W."/>
            <person name="Cichocki N."/>
            <person name="Veneault-Fourrey C."/>
            <person name="LaButti K."/>
            <person name="Lindquist E.A."/>
            <person name="Lipzen A."/>
            <person name="Lundell T."/>
            <person name="Morin E."/>
            <person name="Murat C."/>
            <person name="Riley R."/>
            <person name="Ohm R."/>
            <person name="Sun H."/>
            <person name="Tunlid A."/>
            <person name="Henrissat B."/>
            <person name="Grigoriev I.V."/>
            <person name="Hibbett D.S."/>
            <person name="Martin F."/>
        </authorList>
    </citation>
    <scope>NUCLEOTIDE SEQUENCE [LARGE SCALE GENOMIC DNA]</scope>
    <source>
        <strain evidence="2 3">Koide BX008</strain>
    </source>
</reference>
<dbReference type="InParanoid" id="A0A0C2SKL5"/>
<feature type="compositionally biased region" description="Pro residues" evidence="1">
    <location>
        <begin position="17"/>
        <end position="27"/>
    </location>
</feature>
<dbReference type="EMBL" id="KN818737">
    <property type="protein sequence ID" value="KIL54469.1"/>
    <property type="molecule type" value="Genomic_DNA"/>
</dbReference>
<gene>
    <name evidence="2" type="ORF">M378DRAFT_18856</name>
</gene>
<sequence>MARTVTASTTPMSPIQPITPPSLPTPLPLSPSSGAAITYAVWDGEEVPDTLLSISLNLARCNNYGIWGSNVPKRQGKPVKLNGAPLRAQCLSNPAQTVLLIGHVFATVWDVTEVGSVGWITQLVVRKEDRKHWVATHLLQTLKSNHRFSEIAALGLVSSHPAACTALAKCANYSLWD</sequence>
<keyword evidence="3" id="KW-1185">Reference proteome</keyword>
<dbReference type="AlphaFoldDB" id="A0A0C2SKL5"/>
<evidence type="ECO:0000256" key="1">
    <source>
        <dbReference type="SAM" id="MobiDB-lite"/>
    </source>
</evidence>
<dbReference type="OrthoDB" id="2019666at2759"/>
<dbReference type="HOGENOM" id="CLU_1517503_0_0_1"/>
<feature type="region of interest" description="Disordered" evidence="1">
    <location>
        <begin position="1"/>
        <end position="27"/>
    </location>
</feature>
<accession>A0A0C2SKL5</accession>
<evidence type="ECO:0000313" key="2">
    <source>
        <dbReference type="EMBL" id="KIL54469.1"/>
    </source>
</evidence>
<evidence type="ECO:0000313" key="3">
    <source>
        <dbReference type="Proteomes" id="UP000054549"/>
    </source>
</evidence>
<protein>
    <submittedName>
        <fullName evidence="2">Uncharacterized protein</fullName>
    </submittedName>
</protein>
<proteinExistence type="predicted"/>
<organism evidence="2 3">
    <name type="scientific">Amanita muscaria (strain Koide BX008)</name>
    <dbReference type="NCBI Taxonomy" id="946122"/>
    <lineage>
        <taxon>Eukaryota</taxon>
        <taxon>Fungi</taxon>
        <taxon>Dikarya</taxon>
        <taxon>Basidiomycota</taxon>
        <taxon>Agaricomycotina</taxon>
        <taxon>Agaricomycetes</taxon>
        <taxon>Agaricomycetidae</taxon>
        <taxon>Agaricales</taxon>
        <taxon>Pluteineae</taxon>
        <taxon>Amanitaceae</taxon>
        <taxon>Amanita</taxon>
    </lineage>
</organism>
<name>A0A0C2SKL5_AMAMK</name>
<dbReference type="Proteomes" id="UP000054549">
    <property type="component" value="Unassembled WGS sequence"/>
</dbReference>
<dbReference type="STRING" id="946122.A0A0C2SKL5"/>